<dbReference type="Gene3D" id="3.40.30.10">
    <property type="entry name" value="Glutaredoxin"/>
    <property type="match status" value="1"/>
</dbReference>
<reference evidence="3 4" key="1">
    <citation type="submission" date="2016-10" db="EMBL/GenBank/DDBJ databases">
        <authorList>
            <person name="de Groot N.N."/>
        </authorList>
    </citation>
    <scope>NUCLEOTIDE SEQUENCE [LARGE SCALE GENOMIC DNA]</scope>
    <source>
        <strain evidence="3 4">CGMCC 1.3442</strain>
    </source>
</reference>
<dbReference type="PANTHER" id="PTHR42852:SF13">
    <property type="entry name" value="PROTEIN DIPZ"/>
    <property type="match status" value="1"/>
</dbReference>
<organism evidence="3 4">
    <name type="scientific">Tenuibacillus multivorans</name>
    <dbReference type="NCBI Taxonomy" id="237069"/>
    <lineage>
        <taxon>Bacteria</taxon>
        <taxon>Bacillati</taxon>
        <taxon>Bacillota</taxon>
        <taxon>Bacilli</taxon>
        <taxon>Bacillales</taxon>
        <taxon>Bacillaceae</taxon>
        <taxon>Tenuibacillus</taxon>
    </lineage>
</organism>
<gene>
    <name evidence="3" type="ORF">SAMN05216498_2585</name>
</gene>
<dbReference type="Pfam" id="PF00578">
    <property type="entry name" value="AhpC-TSA"/>
    <property type="match status" value="1"/>
</dbReference>
<keyword evidence="4" id="KW-1185">Reference proteome</keyword>
<dbReference type="PROSITE" id="PS51352">
    <property type="entry name" value="THIOREDOXIN_2"/>
    <property type="match status" value="1"/>
</dbReference>
<dbReference type="PANTHER" id="PTHR42852">
    <property type="entry name" value="THIOL:DISULFIDE INTERCHANGE PROTEIN DSBE"/>
    <property type="match status" value="1"/>
</dbReference>
<dbReference type="EMBL" id="FNIG01000006">
    <property type="protein sequence ID" value="SDN58706.1"/>
    <property type="molecule type" value="Genomic_DNA"/>
</dbReference>
<protein>
    <submittedName>
        <fullName evidence="3">Thiol-disulfide isomerase or thioredoxin</fullName>
    </submittedName>
</protein>
<name>A0A1H0CLD9_9BACI</name>
<evidence type="ECO:0000313" key="4">
    <source>
        <dbReference type="Proteomes" id="UP000199334"/>
    </source>
</evidence>
<dbReference type="GO" id="GO:0016491">
    <property type="term" value="F:oxidoreductase activity"/>
    <property type="evidence" value="ECO:0007669"/>
    <property type="project" value="InterPro"/>
</dbReference>
<evidence type="ECO:0000313" key="3">
    <source>
        <dbReference type="EMBL" id="SDN58706.1"/>
    </source>
</evidence>
<dbReference type="InterPro" id="IPR013766">
    <property type="entry name" value="Thioredoxin_domain"/>
</dbReference>
<dbReference type="InterPro" id="IPR050553">
    <property type="entry name" value="Thioredoxin_ResA/DsbE_sf"/>
</dbReference>
<dbReference type="GO" id="GO:0016853">
    <property type="term" value="F:isomerase activity"/>
    <property type="evidence" value="ECO:0007669"/>
    <property type="project" value="UniProtKB-KW"/>
</dbReference>
<keyword evidence="3" id="KW-0413">Isomerase</keyword>
<feature type="domain" description="Thioredoxin" evidence="2">
    <location>
        <begin position="30"/>
        <end position="168"/>
    </location>
</feature>
<accession>A0A1H0CLD9</accession>
<proteinExistence type="predicted"/>
<dbReference type="InterPro" id="IPR017937">
    <property type="entry name" value="Thioredoxin_CS"/>
</dbReference>
<dbReference type="InterPro" id="IPR000866">
    <property type="entry name" value="AhpC/TSA"/>
</dbReference>
<evidence type="ECO:0000256" key="1">
    <source>
        <dbReference type="ARBA" id="ARBA00023157"/>
    </source>
</evidence>
<dbReference type="STRING" id="237069.SAMN05216498_2585"/>
<keyword evidence="1" id="KW-1015">Disulfide bond</keyword>
<dbReference type="SUPFAM" id="SSF52833">
    <property type="entry name" value="Thioredoxin-like"/>
    <property type="match status" value="1"/>
</dbReference>
<evidence type="ECO:0000259" key="2">
    <source>
        <dbReference type="PROSITE" id="PS51352"/>
    </source>
</evidence>
<dbReference type="Proteomes" id="UP000199334">
    <property type="component" value="Unassembled WGS sequence"/>
</dbReference>
<dbReference type="RefSeq" id="WP_176753035.1">
    <property type="nucleotide sequence ID" value="NZ_FNIG01000006.1"/>
</dbReference>
<dbReference type="AlphaFoldDB" id="A0A1H0CLD9"/>
<dbReference type="InterPro" id="IPR036249">
    <property type="entry name" value="Thioredoxin-like_sf"/>
</dbReference>
<dbReference type="PROSITE" id="PS00194">
    <property type="entry name" value="THIOREDOXIN_1"/>
    <property type="match status" value="1"/>
</dbReference>
<dbReference type="GO" id="GO:0016209">
    <property type="term" value="F:antioxidant activity"/>
    <property type="evidence" value="ECO:0007669"/>
    <property type="project" value="InterPro"/>
</dbReference>
<sequence>MIVLFFCLIFVFIQNVKNQTEGDSAEDDTILDSDQAPNFNLTTLNGEEIELKDLQGKGVLVNFWSSWCGPCKNEMPEIQKVYDFYKSQGLEVLAVNYGESKETIQNFLEDHPTLNFTILLEDDQVSEKYMIANLPTTYFINKDGEIVNRYMGELNEEQLHVFVNEILPKE</sequence>
<dbReference type="CDD" id="cd02966">
    <property type="entry name" value="TlpA_like_family"/>
    <property type="match status" value="1"/>
</dbReference>